<evidence type="ECO:0000313" key="2">
    <source>
        <dbReference type="Proteomes" id="UP000320722"/>
    </source>
</evidence>
<evidence type="ECO:0000313" key="1">
    <source>
        <dbReference type="EMBL" id="QDU04275.1"/>
    </source>
</evidence>
<name>A0A517WG80_9PLAN</name>
<protein>
    <submittedName>
        <fullName evidence="1">Uncharacterized protein</fullName>
    </submittedName>
</protein>
<dbReference type="AlphaFoldDB" id="A0A517WG80"/>
<proteinExistence type="predicted"/>
<dbReference type="EMBL" id="CP036347">
    <property type="protein sequence ID" value="QDU04275.1"/>
    <property type="molecule type" value="Genomic_DNA"/>
</dbReference>
<organism evidence="1 2">
    <name type="scientific">Gimesia chilikensis</name>
    <dbReference type="NCBI Taxonomy" id="2605989"/>
    <lineage>
        <taxon>Bacteria</taxon>
        <taxon>Pseudomonadati</taxon>
        <taxon>Planctomycetota</taxon>
        <taxon>Planctomycetia</taxon>
        <taxon>Planctomycetales</taxon>
        <taxon>Planctomycetaceae</taxon>
        <taxon>Gimesia</taxon>
    </lineage>
</organism>
<accession>A0A517WG80</accession>
<dbReference type="Proteomes" id="UP000320722">
    <property type="component" value="Chromosome"/>
</dbReference>
<gene>
    <name evidence="1" type="ORF">V6x_40020</name>
</gene>
<reference evidence="1 2" key="1">
    <citation type="submission" date="2019-02" db="EMBL/GenBank/DDBJ databases">
        <title>Deep-cultivation of Planctomycetes and their phenomic and genomic characterization uncovers novel biology.</title>
        <authorList>
            <person name="Wiegand S."/>
            <person name="Jogler M."/>
            <person name="Boedeker C."/>
            <person name="Pinto D."/>
            <person name="Vollmers J."/>
            <person name="Rivas-Marin E."/>
            <person name="Kohn T."/>
            <person name="Peeters S.H."/>
            <person name="Heuer A."/>
            <person name="Rast P."/>
            <person name="Oberbeckmann S."/>
            <person name="Bunk B."/>
            <person name="Jeske O."/>
            <person name="Meyerdierks A."/>
            <person name="Storesund J.E."/>
            <person name="Kallscheuer N."/>
            <person name="Luecker S."/>
            <person name="Lage O.M."/>
            <person name="Pohl T."/>
            <person name="Merkel B.J."/>
            <person name="Hornburger P."/>
            <person name="Mueller R.-W."/>
            <person name="Bruemmer F."/>
            <person name="Labrenz M."/>
            <person name="Spormann A.M."/>
            <person name="Op den Camp H."/>
            <person name="Overmann J."/>
            <person name="Amann R."/>
            <person name="Jetten M.S.M."/>
            <person name="Mascher T."/>
            <person name="Medema M.H."/>
            <person name="Devos D.P."/>
            <person name="Kaster A.-K."/>
            <person name="Ovreas L."/>
            <person name="Rohde M."/>
            <person name="Galperin M.Y."/>
            <person name="Jogler C."/>
        </authorList>
    </citation>
    <scope>NUCLEOTIDE SEQUENCE [LARGE SCALE GENOMIC DNA]</scope>
    <source>
        <strain evidence="1 2">V6</strain>
    </source>
</reference>
<sequence>MLIGGSISEGHLTGLAGGQILEVCFRIKGETAITIGGSSSFARLCGNRIDQTVGVVVAVHIISQDAR</sequence>